<comment type="caution">
    <text evidence="2">The sequence shown here is derived from an EMBL/GenBank/DDBJ whole genome shotgun (WGS) entry which is preliminary data.</text>
</comment>
<dbReference type="EMBL" id="MIHA01000021">
    <property type="protein sequence ID" value="ODQ87564.1"/>
    <property type="molecule type" value="Genomic_DNA"/>
</dbReference>
<evidence type="ECO:0000259" key="1">
    <source>
        <dbReference type="Pfam" id="PF12680"/>
    </source>
</evidence>
<dbReference type="Gene3D" id="3.10.450.50">
    <property type="match status" value="1"/>
</dbReference>
<evidence type="ECO:0000313" key="2">
    <source>
        <dbReference type="EMBL" id="ODQ87564.1"/>
    </source>
</evidence>
<name>A0A1E3RCE8_MYCFV</name>
<dbReference type="InterPro" id="IPR037401">
    <property type="entry name" value="SnoaL-like"/>
</dbReference>
<dbReference type="STRING" id="1776.BHQ18_23470"/>
<dbReference type="Pfam" id="PF12680">
    <property type="entry name" value="SnoaL_2"/>
    <property type="match status" value="1"/>
</dbReference>
<dbReference type="SUPFAM" id="SSF54427">
    <property type="entry name" value="NTF2-like"/>
    <property type="match status" value="1"/>
</dbReference>
<organism evidence="2 3">
    <name type="scientific">Mycolicibacterium flavescens</name>
    <name type="common">Mycobacterium flavescens</name>
    <dbReference type="NCBI Taxonomy" id="1776"/>
    <lineage>
        <taxon>Bacteria</taxon>
        <taxon>Bacillati</taxon>
        <taxon>Actinomycetota</taxon>
        <taxon>Actinomycetes</taxon>
        <taxon>Mycobacteriales</taxon>
        <taxon>Mycobacteriaceae</taxon>
        <taxon>Mycolicibacterium</taxon>
    </lineage>
</organism>
<dbReference type="Proteomes" id="UP000094053">
    <property type="component" value="Unassembled WGS sequence"/>
</dbReference>
<accession>A0A1E3RCE8</accession>
<sequence length="124" mass="13482">MPSPEDNAKTVARYLELVAQGKADDITELYADDATVEDPVGGGEVHIGREAIRRFYGNLPTDGAQADVVTLRALGHEVAFFWALTVDLGGSKMRIEIISVMTFHDDGKIGSMKAYWGPENATQL</sequence>
<feature type="domain" description="SnoaL-like" evidence="1">
    <location>
        <begin position="11"/>
        <end position="109"/>
    </location>
</feature>
<dbReference type="RefSeq" id="WP_069416051.1">
    <property type="nucleotide sequence ID" value="NZ_JACKUL010000033.1"/>
</dbReference>
<protein>
    <submittedName>
        <fullName evidence="2">Steroid delta-isomerase</fullName>
    </submittedName>
</protein>
<proteinExistence type="predicted"/>
<reference evidence="3" key="1">
    <citation type="submission" date="2016-09" db="EMBL/GenBank/DDBJ databases">
        <authorList>
            <person name="Greninger A.L."/>
            <person name="Jerome K.R."/>
            <person name="Mcnair B."/>
            <person name="Wallis C."/>
            <person name="Fang F."/>
        </authorList>
    </citation>
    <scope>NUCLEOTIDE SEQUENCE [LARGE SCALE GENOMIC DNA]</scope>
    <source>
        <strain evidence="3">M6</strain>
    </source>
</reference>
<keyword evidence="2" id="KW-0413">Isomerase</keyword>
<dbReference type="GO" id="GO:0016853">
    <property type="term" value="F:isomerase activity"/>
    <property type="evidence" value="ECO:0007669"/>
    <property type="project" value="UniProtKB-KW"/>
</dbReference>
<keyword evidence="3" id="KW-1185">Reference proteome</keyword>
<gene>
    <name evidence="2" type="ORF">BHQ18_23470</name>
</gene>
<dbReference type="AlphaFoldDB" id="A0A1E3RCE8"/>
<dbReference type="OrthoDB" id="459617at2"/>
<evidence type="ECO:0000313" key="3">
    <source>
        <dbReference type="Proteomes" id="UP000094053"/>
    </source>
</evidence>
<dbReference type="InterPro" id="IPR032710">
    <property type="entry name" value="NTF2-like_dom_sf"/>
</dbReference>